<reference evidence="1" key="2">
    <citation type="journal article" date="2014" name="Mol. Biochem. Parasitol.">
        <title>Capturing the variant surface glycoprotein repertoire (the VSGnome) of Trypanosoma brucei Lister 427.</title>
        <authorList>
            <person name="Cross G.A."/>
            <person name="Kim H.S."/>
            <person name="Wickstead B."/>
        </authorList>
    </citation>
    <scope>NUCLEOTIDE SEQUENCE</scope>
    <source>
        <strain evidence="1">Lister 427</strain>
    </source>
</reference>
<protein>
    <submittedName>
        <fullName evidence="1">Variant surface glycoprotein 3394</fullName>
    </submittedName>
</protein>
<sequence length="326" mass="34960">VEGRLKAEALGTAALETAHSQTNNLVSYTEKEATGLTTTASLRWHIEEIFNILEKGSSDNSTFYYIGNTGSSAATAAEIGSSKRVTEDWTDAADPTRVSTDILTNTGFMLDSIADLTAGGSATKCAFFNAGTPGTSAHGKDSGAKFATGIWSLRATNTVAQVDQNNINLNNVRYSEVLATAAHHDLVFLNTDTPLKSATQEGATPKYESVQAKAKAILKKLLMLQEQEMPAAKQEEGATRILKEQADPSGTKIDKLLTAIENEEVIDATKTSERKRKINTVPDSNSARNILAFKMLSVVNDLDQALKAAAENYSGTKAQNLPKSRK</sequence>
<accession>M4SXJ2</accession>
<evidence type="ECO:0000313" key="1">
    <source>
        <dbReference type="EMBL" id="AGH59427.1"/>
    </source>
</evidence>
<dbReference type="VEuPathDB" id="TriTrypDB:Tb1125.5.5510"/>
<dbReference type="VEuPathDB" id="TriTrypDB:Tb427_000032300"/>
<name>M4SXJ2_9TRYP</name>
<organism evidence="1">
    <name type="scientific">Trypanosoma brucei</name>
    <dbReference type="NCBI Taxonomy" id="5691"/>
    <lineage>
        <taxon>Eukaryota</taxon>
        <taxon>Discoba</taxon>
        <taxon>Euglenozoa</taxon>
        <taxon>Kinetoplastea</taxon>
        <taxon>Metakinetoplastina</taxon>
        <taxon>Trypanosomatida</taxon>
        <taxon>Trypanosomatidae</taxon>
        <taxon>Trypanosoma</taxon>
    </lineage>
</organism>
<dbReference type="Gene3D" id="1.10.470.10">
    <property type="entry name" value="Variant Surface Glycoprotein, subunit A, domain 2"/>
    <property type="match status" value="1"/>
</dbReference>
<dbReference type="AlphaFoldDB" id="M4SXJ2"/>
<dbReference type="Gene3D" id="3.90.150.10">
    <property type="entry name" value="Variant Surface Glycoprotein, subunit A domain 1"/>
    <property type="match status" value="1"/>
</dbReference>
<proteinExistence type="predicted"/>
<feature type="non-terminal residue" evidence="1">
    <location>
        <position position="1"/>
    </location>
</feature>
<dbReference type="VEuPathDB" id="TriTrypDB:Tb927.5.5510"/>
<reference evidence="1" key="1">
    <citation type="submission" date="2013-02" db="EMBL/GenBank/DDBJ databases">
        <authorList>
            <person name="Cross G.A.M."/>
            <person name="Kim H.-S."/>
            <person name="Wickstead B."/>
        </authorList>
    </citation>
    <scope>NUCLEOTIDE SEQUENCE</scope>
    <source>
        <strain evidence="1">Lister 427</strain>
    </source>
</reference>
<dbReference type="SUPFAM" id="SSF58087">
    <property type="entry name" value="Variant surface glycoprotein (N-terminal domain)"/>
    <property type="match status" value="1"/>
</dbReference>
<dbReference type="EMBL" id="KC611996">
    <property type="protein sequence ID" value="AGH59427.1"/>
    <property type="molecule type" value="Genomic_DNA"/>
</dbReference>